<proteinExistence type="predicted"/>
<keyword evidence="9" id="KW-1185">Reference proteome</keyword>
<organism evidence="8 9">
    <name type="scientific">Papiliotrema laurentii</name>
    <name type="common">Cryptococcus laurentii</name>
    <dbReference type="NCBI Taxonomy" id="5418"/>
    <lineage>
        <taxon>Eukaryota</taxon>
        <taxon>Fungi</taxon>
        <taxon>Dikarya</taxon>
        <taxon>Basidiomycota</taxon>
        <taxon>Agaricomycotina</taxon>
        <taxon>Tremellomycetes</taxon>
        <taxon>Tremellales</taxon>
        <taxon>Rhynchogastremaceae</taxon>
        <taxon>Papiliotrema</taxon>
    </lineage>
</organism>
<dbReference type="AlphaFoldDB" id="A0AAD9L7I9"/>
<dbReference type="GO" id="GO:0004656">
    <property type="term" value="F:procollagen-proline 4-dioxygenase activity"/>
    <property type="evidence" value="ECO:0007669"/>
    <property type="project" value="TreeGrafter"/>
</dbReference>
<feature type="region of interest" description="Disordered" evidence="6">
    <location>
        <begin position="1"/>
        <end position="25"/>
    </location>
</feature>
<dbReference type="InterPro" id="IPR045054">
    <property type="entry name" value="P4HA-like"/>
</dbReference>
<dbReference type="PROSITE" id="PS51471">
    <property type="entry name" value="FE2OG_OXY"/>
    <property type="match status" value="1"/>
</dbReference>
<accession>A0AAD9L7I9</accession>
<keyword evidence="4" id="KW-0560">Oxidoreductase</keyword>
<evidence type="ECO:0000256" key="3">
    <source>
        <dbReference type="ARBA" id="ARBA00022964"/>
    </source>
</evidence>
<dbReference type="SMART" id="SM00702">
    <property type="entry name" value="P4Hc"/>
    <property type="match status" value="1"/>
</dbReference>
<dbReference type="Gene3D" id="2.60.120.620">
    <property type="entry name" value="q2cbj1_9rhob like domain"/>
    <property type="match status" value="1"/>
</dbReference>
<evidence type="ECO:0000259" key="7">
    <source>
        <dbReference type="PROSITE" id="PS51471"/>
    </source>
</evidence>
<dbReference type="EMBL" id="JAODAN010000003">
    <property type="protein sequence ID" value="KAK1925958.1"/>
    <property type="molecule type" value="Genomic_DNA"/>
</dbReference>
<evidence type="ECO:0000256" key="5">
    <source>
        <dbReference type="ARBA" id="ARBA00023004"/>
    </source>
</evidence>
<dbReference type="PANTHER" id="PTHR10869:SF247">
    <property type="entry name" value="FE2OG DIOXYGENASE DOMAIN-CONTAINING PROTEIN"/>
    <property type="match status" value="1"/>
</dbReference>
<feature type="domain" description="Fe2OG dioxygenase" evidence="7">
    <location>
        <begin position="348"/>
        <end position="474"/>
    </location>
</feature>
<protein>
    <recommendedName>
        <fullName evidence="7">Fe2OG dioxygenase domain-containing protein</fullName>
    </recommendedName>
</protein>
<dbReference type="GO" id="GO:0031418">
    <property type="term" value="F:L-ascorbic acid binding"/>
    <property type="evidence" value="ECO:0007669"/>
    <property type="project" value="InterPro"/>
</dbReference>
<keyword evidence="5" id="KW-0408">Iron</keyword>
<evidence type="ECO:0000313" key="8">
    <source>
        <dbReference type="EMBL" id="KAK1925958.1"/>
    </source>
</evidence>
<sequence>MGKRAEQARKRRRLAQNGPAVTKTPVVTIDEEDASTSLIPPEDLAITIETLNALAEDPSELADKSMKDLKRALYNLQRVMAEGSTLGSSLTSRISAALRDYRFDDALILLYEMYVRKLPPKLGALQRWVRECDATSTVDTLPDSDAMKCLDLILRIAGGDAVKKNGGEQSGFELKQNAVWSARDDMLGEIKIWEKMSSGTLFDTTPPNPYPGFRAVQRVPGHLRRPPNLYDSTVYGSSPDAIRLTSPADRPRAASRVDVPGVPGAFMVLDVFTPEECLQIVQAAEAIGFEKDEAVQGSATQKTSILARNFVWLADQSVLSHFYSQILPFVPQNASITEDGQGGGKVRGINARFRVYQYRENQVYRPHIDGAWPAAGLSETGEYLHDSSPASDPLWSRYTLLVYLNSDIAKDSGSTTFFLPSDKLGVMETTSVRPIQGAVLCFPHGDTHGSLLHEGSAVGEGSGKFVIRTDLLYEAKGFGQYKPPAAEV</sequence>
<comment type="caution">
    <text evidence="8">The sequence shown here is derived from an EMBL/GenBank/DDBJ whole genome shotgun (WGS) entry which is preliminary data.</text>
</comment>
<evidence type="ECO:0000256" key="6">
    <source>
        <dbReference type="SAM" id="MobiDB-lite"/>
    </source>
</evidence>
<dbReference type="Proteomes" id="UP001182556">
    <property type="component" value="Unassembled WGS sequence"/>
</dbReference>
<dbReference type="InterPro" id="IPR005123">
    <property type="entry name" value="Oxoglu/Fe-dep_dioxygenase_dom"/>
</dbReference>
<evidence type="ECO:0000256" key="2">
    <source>
        <dbReference type="ARBA" id="ARBA00022723"/>
    </source>
</evidence>
<evidence type="ECO:0000256" key="4">
    <source>
        <dbReference type="ARBA" id="ARBA00023002"/>
    </source>
</evidence>
<comment type="cofactor">
    <cofactor evidence="1">
        <name>L-ascorbate</name>
        <dbReference type="ChEBI" id="CHEBI:38290"/>
    </cofactor>
</comment>
<keyword evidence="3" id="KW-0223">Dioxygenase</keyword>
<dbReference type="FunFam" id="2.60.120.620:FF:000020">
    <property type="entry name" value="Unplaced genomic scaffold supercont2.4, whole genome shotgun sequence"/>
    <property type="match status" value="1"/>
</dbReference>
<evidence type="ECO:0000313" key="9">
    <source>
        <dbReference type="Proteomes" id="UP001182556"/>
    </source>
</evidence>
<name>A0AAD9L7I9_PAPLA</name>
<gene>
    <name evidence="8" type="ORF">DB88DRAFT_436621</name>
</gene>
<evidence type="ECO:0000256" key="1">
    <source>
        <dbReference type="ARBA" id="ARBA00001961"/>
    </source>
</evidence>
<dbReference type="PANTHER" id="PTHR10869">
    <property type="entry name" value="PROLYL 4-HYDROXYLASE ALPHA SUBUNIT"/>
    <property type="match status" value="1"/>
</dbReference>
<dbReference type="GO" id="GO:0005783">
    <property type="term" value="C:endoplasmic reticulum"/>
    <property type="evidence" value="ECO:0007669"/>
    <property type="project" value="TreeGrafter"/>
</dbReference>
<keyword evidence="2" id="KW-0479">Metal-binding</keyword>
<dbReference type="InterPro" id="IPR006620">
    <property type="entry name" value="Pro_4_hyd_alph"/>
</dbReference>
<reference evidence="8" key="1">
    <citation type="submission" date="2023-02" db="EMBL/GenBank/DDBJ databases">
        <title>Identification and recombinant expression of a fungal hydrolase from Papiliotrema laurentii that hydrolyzes apple cutin and clears colloidal polyester polyurethane.</title>
        <authorList>
            <consortium name="DOE Joint Genome Institute"/>
            <person name="Roman V.A."/>
            <person name="Bojanowski C."/>
            <person name="Crable B.R."/>
            <person name="Wagner D.N."/>
            <person name="Hung C.S."/>
            <person name="Nadeau L.J."/>
            <person name="Schratz L."/>
            <person name="Haridas S."/>
            <person name="Pangilinan J."/>
            <person name="Lipzen A."/>
            <person name="Na H."/>
            <person name="Yan M."/>
            <person name="Ng V."/>
            <person name="Grigoriev I.V."/>
            <person name="Spatafora J.W."/>
            <person name="Barlow D."/>
            <person name="Biffinger J."/>
            <person name="Kelley-Loughnane N."/>
            <person name="Varaljay V.A."/>
            <person name="Crookes-Goodson W.J."/>
        </authorList>
    </citation>
    <scope>NUCLEOTIDE SEQUENCE</scope>
    <source>
        <strain evidence="8">5307AH</strain>
    </source>
</reference>
<dbReference type="GO" id="GO:0005506">
    <property type="term" value="F:iron ion binding"/>
    <property type="evidence" value="ECO:0007669"/>
    <property type="project" value="InterPro"/>
</dbReference>